<dbReference type="EMBL" id="SPQC01000069">
    <property type="protein sequence ID" value="TFU19888.1"/>
    <property type="molecule type" value="Genomic_DNA"/>
</dbReference>
<proteinExistence type="predicted"/>
<dbReference type="AlphaFoldDB" id="A0A4Y9F1D9"/>
<evidence type="ECO:0000313" key="2">
    <source>
        <dbReference type="Proteomes" id="UP000297951"/>
    </source>
</evidence>
<comment type="caution">
    <text evidence="1">The sequence shown here is derived from an EMBL/GenBank/DDBJ whole genome shotgun (WGS) entry which is preliminary data.</text>
</comment>
<gene>
    <name evidence="1" type="ORF">E4U03_12070</name>
</gene>
<sequence length="276" mass="30639">MGANEEIKISSERFVPDFPQAQNFFQDLRAQAQVQRSRLDFVDRTEQWAGWVSSRSIERMEYAQSHGQVKALSGDLAFARQELEEATGVFKSAVAERENAIERAKAEHAQQGLLKRVFVPSYAVVEAERALAVAQSSPVVSDEAVQQCANRVSGLESEIAGWQCKADEVTQLFGQAPVLAGEHSAVLTDEGQVSCPKLFSVRKDAQAKLKDMERSERFYTSKAGRVKVWKGMTDRFVKPVKPKVKPVRASVPEPGFAGMSLDYVQQVPDDYGLVIE</sequence>
<protein>
    <submittedName>
        <fullName evidence="1">Uncharacterized protein</fullName>
    </submittedName>
</protein>
<evidence type="ECO:0000313" key="1">
    <source>
        <dbReference type="EMBL" id="TFU19888.1"/>
    </source>
</evidence>
<accession>A0A4Y9F1D9</accession>
<organism evidence="1 2">
    <name type="scientific">Rothia nasimurium</name>
    <dbReference type="NCBI Taxonomy" id="85336"/>
    <lineage>
        <taxon>Bacteria</taxon>
        <taxon>Bacillati</taxon>
        <taxon>Actinomycetota</taxon>
        <taxon>Actinomycetes</taxon>
        <taxon>Micrococcales</taxon>
        <taxon>Micrococcaceae</taxon>
        <taxon>Rothia</taxon>
    </lineage>
</organism>
<dbReference type="Proteomes" id="UP000297951">
    <property type="component" value="Unassembled WGS sequence"/>
</dbReference>
<name>A0A4Y9F1D9_9MICC</name>
<reference evidence="1 2" key="1">
    <citation type="submission" date="2019-03" db="EMBL/GenBank/DDBJ databases">
        <title>Diversity of the mouse oral microbiome.</title>
        <authorList>
            <person name="Joseph S."/>
            <person name="Aduse-Opoku J."/>
            <person name="Curtis M."/>
            <person name="Wade W."/>
            <person name="Hashim A."/>
        </authorList>
    </citation>
    <scope>NUCLEOTIDE SEQUENCE [LARGE SCALE GENOMIC DNA]</scope>
    <source>
        <strain evidence="2">irhom_31</strain>
    </source>
</reference>
<dbReference type="RefSeq" id="WP_135013971.1">
    <property type="nucleotide sequence ID" value="NZ_JADGLK010000069.1"/>
</dbReference>